<dbReference type="Pfam" id="PF13567">
    <property type="entry name" value="DUF4131"/>
    <property type="match status" value="1"/>
</dbReference>
<dbReference type="InterPro" id="IPR004797">
    <property type="entry name" value="Competence_ComEC/Rec2"/>
</dbReference>
<dbReference type="Gene3D" id="3.60.15.10">
    <property type="entry name" value="Ribonuclease Z/Hydroxyacylglutathione hydrolase-like"/>
    <property type="match status" value="1"/>
</dbReference>
<comment type="caution">
    <text evidence="8">The sequence shown here is derived from an EMBL/GenBank/DDBJ whole genome shotgun (WGS) entry which is preliminary data.</text>
</comment>
<feature type="transmembrane region" description="Helical" evidence="6">
    <location>
        <begin position="287"/>
        <end position="310"/>
    </location>
</feature>
<dbReference type="RefSeq" id="WP_121090298.1">
    <property type="nucleotide sequence ID" value="NZ_RBZU01000014.1"/>
</dbReference>
<comment type="subcellular location">
    <subcellularLocation>
        <location evidence="1">Cell membrane</location>
        <topology evidence="1">Multi-pass membrane protein</topology>
    </subcellularLocation>
</comment>
<dbReference type="GO" id="GO:0030420">
    <property type="term" value="P:establishment of competence for transformation"/>
    <property type="evidence" value="ECO:0007669"/>
    <property type="project" value="InterPro"/>
</dbReference>
<evidence type="ECO:0000256" key="3">
    <source>
        <dbReference type="ARBA" id="ARBA00022692"/>
    </source>
</evidence>
<dbReference type="NCBIfam" id="TIGR00360">
    <property type="entry name" value="ComEC_N-term"/>
    <property type="match status" value="1"/>
</dbReference>
<feature type="transmembrane region" description="Helical" evidence="6">
    <location>
        <begin position="374"/>
        <end position="391"/>
    </location>
</feature>
<dbReference type="Pfam" id="PF00753">
    <property type="entry name" value="Lactamase_B"/>
    <property type="match status" value="1"/>
</dbReference>
<feature type="transmembrane region" description="Helical" evidence="6">
    <location>
        <begin position="437"/>
        <end position="456"/>
    </location>
</feature>
<evidence type="ECO:0000256" key="4">
    <source>
        <dbReference type="ARBA" id="ARBA00022989"/>
    </source>
</evidence>
<evidence type="ECO:0000256" key="2">
    <source>
        <dbReference type="ARBA" id="ARBA00022475"/>
    </source>
</evidence>
<accession>A0A494X857</accession>
<dbReference type="PANTHER" id="PTHR30619:SF1">
    <property type="entry name" value="RECOMBINATION PROTEIN 2"/>
    <property type="match status" value="1"/>
</dbReference>
<dbReference type="GO" id="GO:0005886">
    <property type="term" value="C:plasma membrane"/>
    <property type="evidence" value="ECO:0007669"/>
    <property type="project" value="UniProtKB-SubCell"/>
</dbReference>
<evidence type="ECO:0000256" key="1">
    <source>
        <dbReference type="ARBA" id="ARBA00004651"/>
    </source>
</evidence>
<name>A0A494X857_9BURK</name>
<dbReference type="OrthoDB" id="9761531at2"/>
<dbReference type="CDD" id="cd07731">
    <property type="entry name" value="ComA-like_MBL-fold"/>
    <property type="match status" value="1"/>
</dbReference>
<proteinExistence type="predicted"/>
<dbReference type="NCBIfam" id="TIGR00361">
    <property type="entry name" value="ComEC_Rec2"/>
    <property type="match status" value="1"/>
</dbReference>
<evidence type="ECO:0000313" key="8">
    <source>
        <dbReference type="EMBL" id="RKP46640.1"/>
    </source>
</evidence>
<protein>
    <submittedName>
        <fullName evidence="8">DNA internalization-related competence protein ComEC/Rec2</fullName>
    </submittedName>
</protein>
<keyword evidence="3 6" id="KW-0812">Transmembrane</keyword>
<dbReference type="SMART" id="SM00849">
    <property type="entry name" value="Lactamase_B"/>
    <property type="match status" value="1"/>
</dbReference>
<keyword evidence="2" id="KW-1003">Cell membrane</keyword>
<feature type="transmembrane region" description="Helical" evidence="6">
    <location>
        <begin position="60"/>
        <end position="80"/>
    </location>
</feature>
<dbReference type="InterPro" id="IPR035681">
    <property type="entry name" value="ComA-like_MBL"/>
</dbReference>
<dbReference type="PANTHER" id="PTHR30619">
    <property type="entry name" value="DNA INTERNALIZATION/COMPETENCE PROTEIN COMEC/REC2"/>
    <property type="match status" value="1"/>
</dbReference>
<dbReference type="Pfam" id="PF03772">
    <property type="entry name" value="Competence"/>
    <property type="match status" value="1"/>
</dbReference>
<dbReference type="EMBL" id="RBZU01000014">
    <property type="protein sequence ID" value="RKP46640.1"/>
    <property type="molecule type" value="Genomic_DNA"/>
</dbReference>
<keyword evidence="4 6" id="KW-1133">Transmembrane helix</keyword>
<organism evidence="8 9">
    <name type="scientific">Pararobbsia silviterrae</name>
    <dbReference type="NCBI Taxonomy" id="1792498"/>
    <lineage>
        <taxon>Bacteria</taxon>
        <taxon>Pseudomonadati</taxon>
        <taxon>Pseudomonadota</taxon>
        <taxon>Betaproteobacteria</taxon>
        <taxon>Burkholderiales</taxon>
        <taxon>Burkholderiaceae</taxon>
        <taxon>Pararobbsia</taxon>
    </lineage>
</organism>
<evidence type="ECO:0000256" key="5">
    <source>
        <dbReference type="ARBA" id="ARBA00023136"/>
    </source>
</evidence>
<dbReference type="SUPFAM" id="SSF56281">
    <property type="entry name" value="Metallo-hydrolase/oxidoreductase"/>
    <property type="match status" value="1"/>
</dbReference>
<dbReference type="AlphaFoldDB" id="A0A494X857"/>
<dbReference type="InterPro" id="IPR036866">
    <property type="entry name" value="RibonucZ/Hydroxyglut_hydro"/>
</dbReference>
<feature type="domain" description="Metallo-beta-lactamase" evidence="7">
    <location>
        <begin position="580"/>
        <end position="774"/>
    </location>
</feature>
<sequence length="830" mass="88964">MRVGVCAFAFGVLVLQQSAQLPDRAHGAALGIVLCVQLGACAVWRWRAATSRGRTRLRRGFEWVWIVSIGIGVGYLYAGWRAHLRLDIALPAAVEGRDLGVEGRVSGLPVQMGDAWRFDFDLSEIDAPRGIDAADIARIPRRVSLTYQTERTKLSGRRDPIDPTDRIDRLPPIWPGERWHMTVRLRRPHRPVNFDTPFPEADLFARNIRATGTVRERPVPVRVPSAHDASTLRIALARLRADIRARIEHALGNAAHAGIVVALAIGDASGVSADDQRRFARTGTRHLIAVSGLHVSLVAGAIAGLASLAWRRLFGLRGRAPLWWATPRVAAVCGGSAALAYAALAGFGVPALRAFVMFATGAAATLADRRTTSSIALCAALGGVVLIDPWAVVSVGFWLSFGAVAAMLWFGDARRVPSRDDGILRTVASGLSSAARAQWAVTIALVPPALAFFSQIPLLGPVANAFAIPWASFIVTPLTLIGVIVPAPLDAYAWRLAHAALDALMTGADWLASPRWAVLELRAPDACVLALSIAGAIWMLTPRGWPMRWAGWWLWLPLAWPGTTRPPPGEFRVTVLDVGQGAAAFVETHAHGLLFDTGPSYGEAADAGQAIVAPALKAQGVTRLDRLVISHADADHIGGAASVAASIDVEALLASLPGDDTRWRLAGRAAACAAGQTWNWDGVTFEMRWPPADARVDAHARNATSCVLRVSNAALAVLLPGDIEAAQERALVAAAPGALRADLLLAPHHGSRTSSTEAFLDAVAPRDVVFQVGYRNRFGHPHSAIVARYAAHGVRLHRSDRDGAVRATTSAGVMTIERARETRHRYWMDD</sequence>
<feature type="transmembrane region" description="Helical" evidence="6">
    <location>
        <begin position="462"/>
        <end position="485"/>
    </location>
</feature>
<dbReference type="InterPro" id="IPR004477">
    <property type="entry name" value="ComEC_N"/>
</dbReference>
<evidence type="ECO:0000259" key="7">
    <source>
        <dbReference type="SMART" id="SM00849"/>
    </source>
</evidence>
<feature type="transmembrane region" description="Helical" evidence="6">
    <location>
        <begin position="28"/>
        <end position="48"/>
    </location>
</feature>
<dbReference type="InterPro" id="IPR001279">
    <property type="entry name" value="Metallo-B-lactamas"/>
</dbReference>
<evidence type="ECO:0000256" key="6">
    <source>
        <dbReference type="SAM" id="Phobius"/>
    </source>
</evidence>
<keyword evidence="5 6" id="KW-0472">Membrane</keyword>
<reference evidence="8 9" key="1">
    <citation type="submission" date="2018-10" db="EMBL/GenBank/DDBJ databases">
        <title>Robbsia sp. DHC34, isolated from soil.</title>
        <authorList>
            <person name="Gao Z.-H."/>
            <person name="Qiu L.-H."/>
        </authorList>
    </citation>
    <scope>NUCLEOTIDE SEQUENCE [LARGE SCALE GENOMIC DNA]</scope>
    <source>
        <strain evidence="8 9">DHC34</strain>
    </source>
</reference>
<dbReference type="InterPro" id="IPR025405">
    <property type="entry name" value="DUF4131"/>
</dbReference>
<gene>
    <name evidence="8" type="ORF">D7S86_24405</name>
</gene>
<dbReference type="InterPro" id="IPR052159">
    <property type="entry name" value="Competence_DNA_uptake"/>
</dbReference>
<evidence type="ECO:0000313" key="9">
    <source>
        <dbReference type="Proteomes" id="UP000270342"/>
    </source>
</evidence>
<dbReference type="Proteomes" id="UP000270342">
    <property type="component" value="Unassembled WGS sequence"/>
</dbReference>
<keyword evidence="9" id="KW-1185">Reference proteome</keyword>